<dbReference type="EMBL" id="AMQN01001118">
    <property type="status" value="NOT_ANNOTATED_CDS"/>
    <property type="molecule type" value="Genomic_DNA"/>
</dbReference>
<evidence type="ECO:0000259" key="2">
    <source>
        <dbReference type="Pfam" id="PF24237"/>
    </source>
</evidence>
<sequence>MFCRHQYHSSSYKMMPGYSSHGEPLNYKKKYTALKRKLKLLVYEQECFVEELKKSQRKLLKVTRDRTWGRIFVLNSANCKNNFFRFLLDRLCQYEKTEDTSSDSDSTASSDSEAETNTKEMARKKKMQQASLPQTSLPASSLLGSVGYSAMLAAAQVAQTQAASVLTCSPNTSGKGKEPPKKKAKVVKKTTKMKQEGGVKRTPVAGQMTREELERHLELKTSSKPQFMSIDKAPHSLPEDIFSHDNSNPDSSELLERIKSEEEADLIIDVPH</sequence>
<dbReference type="PANTHER" id="PTHR21812:SF1">
    <property type="entry name" value="INO80 COMPLEX SUBUNIT E"/>
    <property type="match status" value="1"/>
</dbReference>
<reference evidence="3 5" key="2">
    <citation type="journal article" date="2013" name="Nature">
        <title>Insights into bilaterian evolution from three spiralian genomes.</title>
        <authorList>
            <person name="Simakov O."/>
            <person name="Marletaz F."/>
            <person name="Cho S.J."/>
            <person name="Edsinger-Gonzales E."/>
            <person name="Havlak P."/>
            <person name="Hellsten U."/>
            <person name="Kuo D.H."/>
            <person name="Larsson T."/>
            <person name="Lv J."/>
            <person name="Arendt D."/>
            <person name="Savage R."/>
            <person name="Osoegawa K."/>
            <person name="de Jong P."/>
            <person name="Grimwood J."/>
            <person name="Chapman J.A."/>
            <person name="Shapiro H."/>
            <person name="Aerts A."/>
            <person name="Otillar R.P."/>
            <person name="Terry A.Y."/>
            <person name="Boore J.L."/>
            <person name="Grigoriev I.V."/>
            <person name="Lindberg D.R."/>
            <person name="Seaver E.C."/>
            <person name="Weisblat D.A."/>
            <person name="Putnam N.H."/>
            <person name="Rokhsar D.S."/>
        </authorList>
    </citation>
    <scope>NUCLEOTIDE SEQUENCE</scope>
    <source>
        <strain evidence="3 5">I ESC-2004</strain>
    </source>
</reference>
<keyword evidence="5" id="KW-1185">Reference proteome</keyword>
<feature type="region of interest" description="Disordered" evidence="1">
    <location>
        <begin position="99"/>
        <end position="134"/>
    </location>
</feature>
<dbReference type="EMBL" id="KB299619">
    <property type="protein sequence ID" value="ELU07813.1"/>
    <property type="molecule type" value="Genomic_DNA"/>
</dbReference>
<dbReference type="AlphaFoldDB" id="R7UNX0"/>
<reference evidence="5" key="1">
    <citation type="submission" date="2012-12" db="EMBL/GenBank/DDBJ databases">
        <authorList>
            <person name="Hellsten U."/>
            <person name="Grimwood J."/>
            <person name="Chapman J.A."/>
            <person name="Shapiro H."/>
            <person name="Aerts A."/>
            <person name="Otillar R.P."/>
            <person name="Terry A.Y."/>
            <person name="Boore J.L."/>
            <person name="Simakov O."/>
            <person name="Marletaz F."/>
            <person name="Cho S.-J."/>
            <person name="Edsinger-Gonzales E."/>
            <person name="Havlak P."/>
            <person name="Kuo D.-H."/>
            <person name="Larsson T."/>
            <person name="Lv J."/>
            <person name="Arendt D."/>
            <person name="Savage R."/>
            <person name="Osoegawa K."/>
            <person name="de Jong P."/>
            <person name="Lindberg D.R."/>
            <person name="Seaver E.C."/>
            <person name="Weisblat D.A."/>
            <person name="Putnam N.H."/>
            <person name="Grigoriev I.V."/>
            <person name="Rokhsar D.S."/>
        </authorList>
    </citation>
    <scope>NUCLEOTIDE SEQUENCE</scope>
    <source>
        <strain evidence="5">I ESC-2004</strain>
    </source>
</reference>
<name>R7UNX0_CAPTE</name>
<dbReference type="InterPro" id="IPR026678">
    <property type="entry name" value="INO80E"/>
</dbReference>
<feature type="domain" description="INO80 complex subunit E N-terminal" evidence="2">
    <location>
        <begin position="26"/>
        <end position="67"/>
    </location>
</feature>
<dbReference type="Pfam" id="PF24237">
    <property type="entry name" value="INO80E"/>
    <property type="match status" value="1"/>
</dbReference>
<reference evidence="4" key="3">
    <citation type="submission" date="2015-06" db="UniProtKB">
        <authorList>
            <consortium name="EnsemblMetazoa"/>
        </authorList>
    </citation>
    <scope>IDENTIFICATION</scope>
</reference>
<dbReference type="HOGENOM" id="CLU_094720_0_0_1"/>
<dbReference type="InterPro" id="IPR056515">
    <property type="entry name" value="INO80E_N"/>
</dbReference>
<evidence type="ECO:0000313" key="4">
    <source>
        <dbReference type="EnsemblMetazoa" id="CapteP221368"/>
    </source>
</evidence>
<evidence type="ECO:0000256" key="1">
    <source>
        <dbReference type="SAM" id="MobiDB-lite"/>
    </source>
</evidence>
<dbReference type="GO" id="GO:0006338">
    <property type="term" value="P:chromatin remodeling"/>
    <property type="evidence" value="ECO:0007669"/>
    <property type="project" value="InterPro"/>
</dbReference>
<dbReference type="OrthoDB" id="5977486at2759"/>
<dbReference type="PANTHER" id="PTHR21812">
    <property type="entry name" value="INO80 COMPLEX SUBUNIT E"/>
    <property type="match status" value="1"/>
</dbReference>
<evidence type="ECO:0000313" key="5">
    <source>
        <dbReference type="Proteomes" id="UP000014760"/>
    </source>
</evidence>
<protein>
    <recommendedName>
        <fullName evidence="2">INO80 complex subunit E N-terminal domain-containing protein</fullName>
    </recommendedName>
</protein>
<proteinExistence type="predicted"/>
<dbReference type="Proteomes" id="UP000014760">
    <property type="component" value="Unassembled WGS sequence"/>
</dbReference>
<evidence type="ECO:0000313" key="3">
    <source>
        <dbReference type="EMBL" id="ELU07813.1"/>
    </source>
</evidence>
<organism evidence="3">
    <name type="scientific">Capitella teleta</name>
    <name type="common">Polychaete worm</name>
    <dbReference type="NCBI Taxonomy" id="283909"/>
    <lineage>
        <taxon>Eukaryota</taxon>
        <taxon>Metazoa</taxon>
        <taxon>Spiralia</taxon>
        <taxon>Lophotrochozoa</taxon>
        <taxon>Annelida</taxon>
        <taxon>Polychaeta</taxon>
        <taxon>Sedentaria</taxon>
        <taxon>Scolecida</taxon>
        <taxon>Capitellidae</taxon>
        <taxon>Capitella</taxon>
    </lineage>
</organism>
<dbReference type="GO" id="GO:0031011">
    <property type="term" value="C:Ino80 complex"/>
    <property type="evidence" value="ECO:0007669"/>
    <property type="project" value="InterPro"/>
</dbReference>
<dbReference type="OMA" id="PNEMFSQ"/>
<accession>R7UNX0</accession>
<gene>
    <name evidence="3" type="ORF">CAPTEDRAFT_221368</name>
</gene>
<dbReference type="EnsemblMetazoa" id="CapteT221368">
    <property type="protein sequence ID" value="CapteP221368"/>
    <property type="gene ID" value="CapteG221368"/>
</dbReference>
<dbReference type="STRING" id="283909.R7UNX0"/>
<feature type="region of interest" description="Disordered" evidence="1">
    <location>
        <begin position="189"/>
        <end position="208"/>
    </location>
</feature>